<comment type="caution">
    <text evidence="4">The sequence shown here is derived from an EMBL/GenBank/DDBJ whole genome shotgun (WGS) entry which is preliminary data.</text>
</comment>
<sequence>MKFEELLMEAPQQHSNKRHDLEEGVMHLKEKLEEEEALSRSLRSACDGSIVSLPSLSSLFLPPQFSELIQELAVVEAEILCLDRKIEELKLKLYYEQRQTQEMAEQKRTLLRQNHVRHNSLPLRHDLHQRSLSHHYQRSTLDTTSSSHSRLSFSYAPEFLDATSSGGFADEFDGSSRRHMGRVRKGLRLVEEKVKEDPNEVSEQLINCLIGIYLELNQVSSKTKGDIGELMSRRPSSCSRKSNTYSYYQNEMNLDPYHVLPESSSGVTRDIGPYKNFIHISRSSIDVTRFTHYCSPAVPRLSVLMQKLSEVDLSFLTYKQKLAFWINIYNACIMHAFLEYGLPSSHNRLLTLMNKASLNVGGIVLNALAIEHFVLRHPCEPEHGLLDEKETLLRHTYGLGYSEPNVTFALCRGSWSSPALRVYTADEVVNDLGRARVEYLEASVGVSSKKRIVVPQLLQWHMKDFADDIESLLEWIYSQLPRSGNLKGMIMECLKRKSKVPLSKLVEIQTYGHEFRYLLSL</sequence>
<keyword evidence="1" id="KW-0175">Coiled coil</keyword>
<dbReference type="PANTHER" id="PTHR46248">
    <property type="entry name" value="EXPRESSED PROTEIN"/>
    <property type="match status" value="1"/>
</dbReference>
<name>A0A6D2IJB7_9BRAS</name>
<evidence type="ECO:0000259" key="2">
    <source>
        <dbReference type="Pfam" id="PF04784"/>
    </source>
</evidence>
<feature type="domain" description="DUF547" evidence="2">
    <location>
        <begin position="314"/>
        <end position="440"/>
    </location>
</feature>
<dbReference type="Proteomes" id="UP000467841">
    <property type="component" value="Unassembled WGS sequence"/>
</dbReference>
<evidence type="ECO:0008006" key="6">
    <source>
        <dbReference type="Google" id="ProtNLM"/>
    </source>
</evidence>
<reference evidence="4" key="1">
    <citation type="submission" date="2020-01" db="EMBL/GenBank/DDBJ databases">
        <authorList>
            <person name="Mishra B."/>
        </authorList>
    </citation>
    <scope>NUCLEOTIDE SEQUENCE [LARGE SCALE GENOMIC DNA]</scope>
</reference>
<keyword evidence="5" id="KW-1185">Reference proteome</keyword>
<dbReference type="AlphaFoldDB" id="A0A6D2IJB7"/>
<dbReference type="Pfam" id="PF14389">
    <property type="entry name" value="Lzipper-MIP1"/>
    <property type="match status" value="1"/>
</dbReference>
<evidence type="ECO:0000256" key="1">
    <source>
        <dbReference type="SAM" id="Coils"/>
    </source>
</evidence>
<feature type="domain" description="Ternary complex factor MIP1 leucine-zipper" evidence="3">
    <location>
        <begin position="14"/>
        <end position="96"/>
    </location>
</feature>
<dbReference type="OrthoDB" id="418495at2759"/>
<dbReference type="PANTHER" id="PTHR46248:SF4">
    <property type="entry name" value="OS01G0147800 PROTEIN"/>
    <property type="match status" value="1"/>
</dbReference>
<dbReference type="EMBL" id="CACVBM020001074">
    <property type="protein sequence ID" value="CAA7029013.1"/>
    <property type="molecule type" value="Genomic_DNA"/>
</dbReference>
<dbReference type="InterPro" id="IPR006869">
    <property type="entry name" value="DUF547"/>
</dbReference>
<evidence type="ECO:0000313" key="4">
    <source>
        <dbReference type="EMBL" id="CAA7029013.1"/>
    </source>
</evidence>
<dbReference type="Pfam" id="PF04784">
    <property type="entry name" value="DUF547"/>
    <property type="match status" value="1"/>
</dbReference>
<feature type="coiled-coil region" evidence="1">
    <location>
        <begin position="18"/>
        <end position="45"/>
    </location>
</feature>
<evidence type="ECO:0000313" key="5">
    <source>
        <dbReference type="Proteomes" id="UP000467841"/>
    </source>
</evidence>
<proteinExistence type="predicted"/>
<dbReference type="InterPro" id="IPR025757">
    <property type="entry name" value="MIP1_Leuzipper"/>
</dbReference>
<protein>
    <recommendedName>
        <fullName evidence="6">DUF547 domain-containing protein</fullName>
    </recommendedName>
</protein>
<organism evidence="4 5">
    <name type="scientific">Microthlaspi erraticum</name>
    <dbReference type="NCBI Taxonomy" id="1685480"/>
    <lineage>
        <taxon>Eukaryota</taxon>
        <taxon>Viridiplantae</taxon>
        <taxon>Streptophyta</taxon>
        <taxon>Embryophyta</taxon>
        <taxon>Tracheophyta</taxon>
        <taxon>Spermatophyta</taxon>
        <taxon>Magnoliopsida</taxon>
        <taxon>eudicotyledons</taxon>
        <taxon>Gunneridae</taxon>
        <taxon>Pentapetalae</taxon>
        <taxon>rosids</taxon>
        <taxon>malvids</taxon>
        <taxon>Brassicales</taxon>
        <taxon>Brassicaceae</taxon>
        <taxon>Coluteocarpeae</taxon>
        <taxon>Microthlaspi</taxon>
    </lineage>
</organism>
<evidence type="ECO:0000259" key="3">
    <source>
        <dbReference type="Pfam" id="PF14389"/>
    </source>
</evidence>
<accession>A0A6D2IJB7</accession>
<gene>
    <name evidence="4" type="ORF">MERR_LOCUS16248</name>
</gene>